<keyword evidence="4" id="KW-0808">Transferase</keyword>
<dbReference type="InterPro" id="IPR042119">
    <property type="entry name" value="QueA_dom2"/>
</dbReference>
<dbReference type="EMBL" id="UINC01008930">
    <property type="protein sequence ID" value="SVA40131.1"/>
    <property type="molecule type" value="Genomic_DNA"/>
</dbReference>
<comment type="subunit">
    <text evidence="2">Monomer.</text>
</comment>
<protein>
    <recommendedName>
        <fullName evidence="8">S-adenosylmethionine:tRNA ribosyltransferase-isomerase</fullName>
    </recommendedName>
</protein>
<evidence type="ECO:0000256" key="2">
    <source>
        <dbReference type="ARBA" id="ARBA00011245"/>
    </source>
</evidence>
<dbReference type="Gene3D" id="3.40.1780.10">
    <property type="entry name" value="QueA-like"/>
    <property type="match status" value="1"/>
</dbReference>
<evidence type="ECO:0000313" key="7">
    <source>
        <dbReference type="EMBL" id="SVA40131.1"/>
    </source>
</evidence>
<keyword evidence="5" id="KW-0949">S-adenosyl-L-methionine</keyword>
<dbReference type="FunFam" id="3.40.1780.10:FF:000001">
    <property type="entry name" value="S-adenosylmethionine:tRNA ribosyltransferase-isomerase"/>
    <property type="match status" value="1"/>
</dbReference>
<dbReference type="PANTHER" id="PTHR30307:SF0">
    <property type="entry name" value="S-ADENOSYLMETHIONINE:TRNA RIBOSYLTRANSFERASE-ISOMERASE"/>
    <property type="match status" value="1"/>
</dbReference>
<evidence type="ECO:0000256" key="4">
    <source>
        <dbReference type="ARBA" id="ARBA00022679"/>
    </source>
</evidence>
<gene>
    <name evidence="7" type="ORF">METZ01_LOCUS92985</name>
</gene>
<dbReference type="AlphaFoldDB" id="A0A381VJD0"/>
<keyword evidence="6" id="KW-0671">Queuosine biosynthesis</keyword>
<dbReference type="GO" id="GO:0005737">
    <property type="term" value="C:cytoplasm"/>
    <property type="evidence" value="ECO:0007669"/>
    <property type="project" value="UniProtKB-SubCell"/>
</dbReference>
<comment type="subcellular location">
    <subcellularLocation>
        <location evidence="1">Cytoplasm</location>
    </subcellularLocation>
</comment>
<sequence>MRTSDFNYYLPEELIAQTPIEPRDHSKLMLVERDQSVISHDRFFNLPKYLRQGDVLVFNDSRVISARLYGSRDDTGNKIELLLLSRLREGVWRALVRPGRRMRENDYFIIHDRDGNKSEMTGQVLEVEESGSRIVEITNEFLIEDIGNVPLPPYIHEKVSDPERYQTIYAKYEGSVAAPTAGLHFTEELMSNIRDKGVLTEFVTLHVGWDSFRPLKSENIFDHKMHSEYWHLSNETAMIINEAKQEGRRIISVGTTAARLLENVFEKQNDYPIREGSGWADIFITPGYEFKVLDGLITNFHLPKSTLLMLTSALSGRDLMLKAYREAVDSEYRFYSFGDAMLIF</sequence>
<evidence type="ECO:0008006" key="8">
    <source>
        <dbReference type="Google" id="ProtNLM"/>
    </source>
</evidence>
<dbReference type="Pfam" id="PF02547">
    <property type="entry name" value="Queuosine_synth"/>
    <property type="match status" value="1"/>
</dbReference>
<keyword evidence="3" id="KW-0963">Cytoplasm</keyword>
<reference evidence="7" key="1">
    <citation type="submission" date="2018-05" db="EMBL/GenBank/DDBJ databases">
        <authorList>
            <person name="Lanie J.A."/>
            <person name="Ng W.-L."/>
            <person name="Kazmierczak K.M."/>
            <person name="Andrzejewski T.M."/>
            <person name="Davidsen T.M."/>
            <person name="Wayne K.J."/>
            <person name="Tettelin H."/>
            <person name="Glass J.I."/>
            <person name="Rusch D."/>
            <person name="Podicherti R."/>
            <person name="Tsui H.-C.T."/>
            <person name="Winkler M.E."/>
        </authorList>
    </citation>
    <scope>NUCLEOTIDE SEQUENCE</scope>
</reference>
<proteinExistence type="inferred from homology"/>
<organism evidence="7">
    <name type="scientific">marine metagenome</name>
    <dbReference type="NCBI Taxonomy" id="408172"/>
    <lineage>
        <taxon>unclassified sequences</taxon>
        <taxon>metagenomes</taxon>
        <taxon>ecological metagenomes</taxon>
    </lineage>
</organism>
<evidence type="ECO:0000256" key="5">
    <source>
        <dbReference type="ARBA" id="ARBA00022691"/>
    </source>
</evidence>
<evidence type="ECO:0000256" key="6">
    <source>
        <dbReference type="ARBA" id="ARBA00022785"/>
    </source>
</evidence>
<dbReference type="Gene3D" id="2.40.10.240">
    <property type="entry name" value="QueA-like"/>
    <property type="match status" value="1"/>
</dbReference>
<evidence type="ECO:0000256" key="1">
    <source>
        <dbReference type="ARBA" id="ARBA00004496"/>
    </source>
</evidence>
<dbReference type="NCBIfam" id="NF001140">
    <property type="entry name" value="PRK00147.1"/>
    <property type="match status" value="1"/>
</dbReference>
<dbReference type="PANTHER" id="PTHR30307">
    <property type="entry name" value="S-ADENOSYLMETHIONINE:TRNA RIBOSYLTRANSFERASE-ISOMERASE"/>
    <property type="match status" value="1"/>
</dbReference>
<accession>A0A381VJD0</accession>
<dbReference type="NCBIfam" id="TIGR00113">
    <property type="entry name" value="queA"/>
    <property type="match status" value="1"/>
</dbReference>
<evidence type="ECO:0000256" key="3">
    <source>
        <dbReference type="ARBA" id="ARBA00022490"/>
    </source>
</evidence>
<name>A0A381VJD0_9ZZZZ</name>
<dbReference type="HAMAP" id="MF_00113">
    <property type="entry name" value="QueA"/>
    <property type="match status" value="1"/>
</dbReference>
<dbReference type="InterPro" id="IPR003699">
    <property type="entry name" value="QueA"/>
</dbReference>
<dbReference type="GO" id="GO:0008616">
    <property type="term" value="P:tRNA queuosine(34) biosynthetic process"/>
    <property type="evidence" value="ECO:0007669"/>
    <property type="project" value="UniProtKB-KW"/>
</dbReference>
<dbReference type="SUPFAM" id="SSF111337">
    <property type="entry name" value="QueA-like"/>
    <property type="match status" value="1"/>
</dbReference>
<dbReference type="InterPro" id="IPR042118">
    <property type="entry name" value="QueA_dom1"/>
</dbReference>
<dbReference type="InterPro" id="IPR036100">
    <property type="entry name" value="QueA_sf"/>
</dbReference>
<dbReference type="GO" id="GO:0051075">
    <property type="term" value="F:S-adenosylmethionine:tRNA ribosyltransferase-isomerase activity"/>
    <property type="evidence" value="ECO:0007669"/>
    <property type="project" value="TreeGrafter"/>
</dbReference>